<gene>
    <name evidence="2" type="ORF">TrVE_jg620</name>
</gene>
<dbReference type="PIRSF" id="PIRSF028846">
    <property type="entry name" value="UCP028846"/>
    <property type="match status" value="1"/>
</dbReference>
<keyword evidence="1" id="KW-1133">Transmembrane helix</keyword>
<dbReference type="PANTHER" id="PTHR31047:SF0">
    <property type="entry name" value="MEIOTICALLY UP-REGULATED GENE 157 PROTEIN"/>
    <property type="match status" value="1"/>
</dbReference>
<dbReference type="SUPFAM" id="SSF48208">
    <property type="entry name" value="Six-hairpin glycosidases"/>
    <property type="match status" value="1"/>
</dbReference>
<feature type="transmembrane region" description="Helical" evidence="1">
    <location>
        <begin position="12"/>
        <end position="32"/>
    </location>
</feature>
<keyword evidence="1" id="KW-0472">Membrane</keyword>
<name>A0A9W7FEK0_9STRA</name>
<dbReference type="InterPro" id="IPR008928">
    <property type="entry name" value="6-hairpin_glycosidase_sf"/>
</dbReference>
<keyword evidence="1" id="KW-0812">Transmembrane</keyword>
<comment type="caution">
    <text evidence="2">The sequence shown here is derived from an EMBL/GenBank/DDBJ whole genome shotgun (WGS) entry which is preliminary data.</text>
</comment>
<dbReference type="SMART" id="SM01149">
    <property type="entry name" value="DUF1237"/>
    <property type="match status" value="1"/>
</dbReference>
<dbReference type="PANTHER" id="PTHR31047">
    <property type="entry name" value="MEIOTICALLY UP-REGULATED GENE 157 PROTEIN"/>
    <property type="match status" value="1"/>
</dbReference>
<dbReference type="Gene3D" id="1.50.10.10">
    <property type="match status" value="1"/>
</dbReference>
<accession>A0A9W7FEK0</accession>
<evidence type="ECO:0000256" key="1">
    <source>
        <dbReference type="SAM" id="Phobius"/>
    </source>
</evidence>
<dbReference type="InterPro" id="IPR008313">
    <property type="entry name" value="GH125"/>
</dbReference>
<evidence type="ECO:0000313" key="3">
    <source>
        <dbReference type="Proteomes" id="UP001165160"/>
    </source>
</evidence>
<protein>
    <submittedName>
        <fullName evidence="2">Uncharacterized protein</fullName>
    </submittedName>
</protein>
<evidence type="ECO:0000313" key="2">
    <source>
        <dbReference type="EMBL" id="GMI10852.1"/>
    </source>
</evidence>
<dbReference type="Proteomes" id="UP001165160">
    <property type="component" value="Unassembled WGS sequence"/>
</dbReference>
<keyword evidence="3" id="KW-1185">Reference proteome</keyword>
<dbReference type="InterPro" id="IPR012341">
    <property type="entry name" value="6hp_glycosidase-like_sf"/>
</dbReference>
<dbReference type="AlphaFoldDB" id="A0A9W7FEK0"/>
<organism evidence="2 3">
    <name type="scientific">Triparma verrucosa</name>
    <dbReference type="NCBI Taxonomy" id="1606542"/>
    <lineage>
        <taxon>Eukaryota</taxon>
        <taxon>Sar</taxon>
        <taxon>Stramenopiles</taxon>
        <taxon>Ochrophyta</taxon>
        <taxon>Bolidophyceae</taxon>
        <taxon>Parmales</taxon>
        <taxon>Triparmaceae</taxon>
        <taxon>Triparma</taxon>
    </lineage>
</organism>
<dbReference type="Pfam" id="PF06824">
    <property type="entry name" value="Glyco_hydro_125"/>
    <property type="match status" value="1"/>
</dbReference>
<dbReference type="GO" id="GO:0005975">
    <property type="term" value="P:carbohydrate metabolic process"/>
    <property type="evidence" value="ECO:0007669"/>
    <property type="project" value="InterPro"/>
</dbReference>
<sequence>MNKRSRTTIRAASILATIFVTINVYIFTFATYESQKTSDTHSIITVPNLLALQPYATIGANGLFVRTGDIPDMWIRDSVAQVWPYRDSHPSIIANVLRQQSFFIQHDVYANSYKDHHRELNSLPIAEQRLGRGGWVATRNYELDSGCYFLRLLHHAWKYNELDAEPFRRTVQLLVDTWVLEQHHEDRSPYRYPELPRNGLGTPVAFTGMTWSGFRPSDDACKYGYHIPSNLFAASVLKHVLELFPNMANVARLREDILRGVQDFGTWIDDNSVERYCYEVDGLGGCNKMDDANLPSLLSIPYFGNEFDETLWENTYDWVWSERNPYFFKGTDAEGIGSPHTPHNYIWPLSMIARGLVDTNVQDEMMNAVERTNVGGKAHESFHKDDFTKYTREDFSWPNALMRSSLRLSEKKK</sequence>
<proteinExistence type="predicted"/>
<reference evidence="3" key="1">
    <citation type="journal article" date="2023" name="Commun. Biol.">
        <title>Genome analysis of Parmales, the sister group of diatoms, reveals the evolutionary specialization of diatoms from phago-mixotrophs to photoautotrophs.</title>
        <authorList>
            <person name="Ban H."/>
            <person name="Sato S."/>
            <person name="Yoshikawa S."/>
            <person name="Yamada K."/>
            <person name="Nakamura Y."/>
            <person name="Ichinomiya M."/>
            <person name="Sato N."/>
            <person name="Blanc-Mathieu R."/>
            <person name="Endo H."/>
            <person name="Kuwata A."/>
            <person name="Ogata H."/>
        </authorList>
    </citation>
    <scope>NUCLEOTIDE SEQUENCE [LARGE SCALE GENOMIC DNA]</scope>
    <source>
        <strain evidence="3">NIES 3699</strain>
    </source>
</reference>
<dbReference type="EMBL" id="BRXX01000422">
    <property type="protein sequence ID" value="GMI10852.1"/>
    <property type="molecule type" value="Genomic_DNA"/>
</dbReference>